<keyword evidence="2" id="KW-1185">Reference proteome</keyword>
<reference evidence="1 2" key="1">
    <citation type="journal article" date="2015" name="Genome Biol.">
        <title>Comparative genomics of Steinernema reveals deeply conserved gene regulatory networks.</title>
        <authorList>
            <person name="Dillman A.R."/>
            <person name="Macchietto M."/>
            <person name="Porter C.F."/>
            <person name="Rogers A."/>
            <person name="Williams B."/>
            <person name="Antoshechkin I."/>
            <person name="Lee M.M."/>
            <person name="Goodwin Z."/>
            <person name="Lu X."/>
            <person name="Lewis E.E."/>
            <person name="Goodrich-Blair H."/>
            <person name="Stock S.P."/>
            <person name="Adams B.J."/>
            <person name="Sternberg P.W."/>
            <person name="Mortazavi A."/>
        </authorList>
    </citation>
    <scope>NUCLEOTIDE SEQUENCE [LARGE SCALE GENOMIC DNA]</scope>
    <source>
        <strain evidence="1 2">ALL</strain>
    </source>
</reference>
<comment type="caution">
    <text evidence="1">The sequence shown here is derived from an EMBL/GenBank/DDBJ whole genome shotgun (WGS) entry which is preliminary data.</text>
</comment>
<dbReference type="Proteomes" id="UP000298663">
    <property type="component" value="Unassembled WGS sequence"/>
</dbReference>
<evidence type="ECO:0000313" key="2">
    <source>
        <dbReference type="Proteomes" id="UP000298663"/>
    </source>
</evidence>
<dbReference type="EMBL" id="AZBU02000001">
    <property type="protein sequence ID" value="TMS39526.1"/>
    <property type="molecule type" value="Genomic_DNA"/>
</dbReference>
<protein>
    <submittedName>
        <fullName evidence="1">Uncharacterized protein</fullName>
    </submittedName>
</protein>
<name>A0A4U8V0W3_STECR</name>
<gene>
    <name evidence="1" type="ORF">L596_006036</name>
</gene>
<evidence type="ECO:0000313" key="1">
    <source>
        <dbReference type="EMBL" id="TMS39526.1"/>
    </source>
</evidence>
<sequence>MDHQRGGQGATPLISAAKQATHALRQTSSKNSDGDLCSGARRTEAERSRLHSQQTLSPFLLRSFSRLFGSYCYWCYCYHCWCWCYWCLVCVSRFSPNLIHSCCILFASGTLLRRRLWRRQEQRSSPRVSKSFLFFGDAPRRCPSPSFPVGFLSGEEGKSIHVGPVLDLFLVFFFSFSYIYSGSSSLSPSHLFSLSRFPLPLASSM</sequence>
<proteinExistence type="predicted"/>
<accession>A0A4U8V0W3</accession>
<organism evidence="1 2">
    <name type="scientific">Steinernema carpocapsae</name>
    <name type="common">Entomopathogenic nematode</name>
    <dbReference type="NCBI Taxonomy" id="34508"/>
    <lineage>
        <taxon>Eukaryota</taxon>
        <taxon>Metazoa</taxon>
        <taxon>Ecdysozoa</taxon>
        <taxon>Nematoda</taxon>
        <taxon>Chromadorea</taxon>
        <taxon>Rhabditida</taxon>
        <taxon>Tylenchina</taxon>
        <taxon>Panagrolaimomorpha</taxon>
        <taxon>Strongyloidoidea</taxon>
        <taxon>Steinernematidae</taxon>
        <taxon>Steinernema</taxon>
    </lineage>
</organism>
<reference evidence="1 2" key="2">
    <citation type="journal article" date="2019" name="G3 (Bethesda)">
        <title>Hybrid Assembly of the Genome of the Entomopathogenic Nematode Steinernema carpocapsae Identifies the X-Chromosome.</title>
        <authorList>
            <person name="Serra L."/>
            <person name="Macchietto M."/>
            <person name="Macias-Munoz A."/>
            <person name="McGill C.J."/>
            <person name="Rodriguez I.M."/>
            <person name="Rodriguez B."/>
            <person name="Murad R."/>
            <person name="Mortazavi A."/>
        </authorList>
    </citation>
    <scope>NUCLEOTIDE SEQUENCE [LARGE SCALE GENOMIC DNA]</scope>
    <source>
        <strain evidence="1 2">ALL</strain>
    </source>
</reference>
<dbReference type="AlphaFoldDB" id="A0A4U8V0W3"/>